<gene>
    <name evidence="1" type="ORF">A3D07_04550</name>
</gene>
<dbReference type="InterPro" id="IPR016032">
    <property type="entry name" value="Sig_transdc_resp-reg_C-effctor"/>
</dbReference>
<evidence type="ECO:0000313" key="1">
    <source>
        <dbReference type="EMBL" id="OGD91174.1"/>
    </source>
</evidence>
<comment type="caution">
    <text evidence="1">The sequence shown here is derived from an EMBL/GenBank/DDBJ whole genome shotgun (WGS) entry which is preliminary data.</text>
</comment>
<dbReference type="STRING" id="1797716.A3D07_04550"/>
<dbReference type="EMBL" id="MFBF01000024">
    <property type="protein sequence ID" value="OGD91174.1"/>
    <property type="molecule type" value="Genomic_DNA"/>
</dbReference>
<dbReference type="GO" id="GO:0003677">
    <property type="term" value="F:DNA binding"/>
    <property type="evidence" value="ECO:0007669"/>
    <property type="project" value="InterPro"/>
</dbReference>
<dbReference type="Proteomes" id="UP000177124">
    <property type="component" value="Unassembled WGS sequence"/>
</dbReference>
<sequence>MEERPRLSEFVQLPVAVNVLQGIVDGVYQDKAISRLEAQLVSEEIGTPFYIISRALIIAVSKDLIKTDDIRLEPIKPLTDKDTVFIDAVHQGMNNSNMMENFGWQLEDVYKQRRRVYKALEVSNDYQIVVWEARRRKLEEQHLKNV</sequence>
<evidence type="ECO:0000313" key="2">
    <source>
        <dbReference type="Proteomes" id="UP000177124"/>
    </source>
</evidence>
<reference evidence="1 2" key="1">
    <citation type="journal article" date="2016" name="Nat. Commun.">
        <title>Thousands of microbial genomes shed light on interconnected biogeochemical processes in an aquifer system.</title>
        <authorList>
            <person name="Anantharaman K."/>
            <person name="Brown C.T."/>
            <person name="Hug L.A."/>
            <person name="Sharon I."/>
            <person name="Castelle C.J."/>
            <person name="Probst A.J."/>
            <person name="Thomas B.C."/>
            <person name="Singh A."/>
            <person name="Wilkins M.J."/>
            <person name="Karaoz U."/>
            <person name="Brodie E.L."/>
            <person name="Williams K.H."/>
            <person name="Hubbard S.S."/>
            <person name="Banfield J.F."/>
        </authorList>
    </citation>
    <scope>NUCLEOTIDE SEQUENCE [LARGE SCALE GENOMIC DNA]</scope>
</reference>
<accession>A0A1F5GH45</accession>
<name>A0A1F5GH45_9BACT</name>
<organism evidence="1 2">
    <name type="scientific">Candidatus Curtissbacteria bacterium RIFCSPHIGHO2_02_FULL_42_15</name>
    <dbReference type="NCBI Taxonomy" id="1797716"/>
    <lineage>
        <taxon>Bacteria</taxon>
        <taxon>Candidatus Curtissiibacteriota</taxon>
    </lineage>
</organism>
<proteinExistence type="predicted"/>
<dbReference type="SUPFAM" id="SSF46894">
    <property type="entry name" value="C-terminal effector domain of the bipartite response regulators"/>
    <property type="match status" value="1"/>
</dbReference>
<dbReference type="GO" id="GO:0006355">
    <property type="term" value="P:regulation of DNA-templated transcription"/>
    <property type="evidence" value="ECO:0007669"/>
    <property type="project" value="InterPro"/>
</dbReference>
<protein>
    <submittedName>
        <fullName evidence="1">Uncharacterized protein</fullName>
    </submittedName>
</protein>
<dbReference type="AlphaFoldDB" id="A0A1F5GH45"/>